<sequence>MSEIYDLESVYDEKISPLMKQIIDICNKNQMPMICSFAFENCEERNVGYCTTILNGFDNRFIPEFGKALKIIRKEPEVMGFQQRFTLQISKAANYG</sequence>
<keyword evidence="2" id="KW-1185">Reference proteome</keyword>
<gene>
    <name evidence="1" type="ORF">EGX47_16840</name>
</gene>
<dbReference type="RefSeq" id="WP_123784420.1">
    <property type="nucleotide sequence ID" value="NZ_CP033713.1"/>
</dbReference>
<protein>
    <submittedName>
        <fullName evidence="1">Uncharacterized protein</fullName>
    </submittedName>
</protein>
<evidence type="ECO:0000313" key="2">
    <source>
        <dbReference type="Proteomes" id="UP000268669"/>
    </source>
</evidence>
<reference evidence="1" key="1">
    <citation type="submission" date="2018-11" db="EMBL/GenBank/DDBJ databases">
        <title>FDA dAtabase for Regulatory Grade micrObial Sequences (FDA-ARGOS): Supporting development and validation of Infectious Disease Dx tests.</title>
        <authorList>
            <person name="Bliska J."/>
            <person name="Cleland M.-M."/>
            <person name="Tallon L."/>
            <person name="Sadzewicz L."/>
            <person name="Zhao X."/>
            <person name="Vavikolanu K."/>
            <person name="Mehta A."/>
            <person name="Aluvathingal J."/>
            <person name="Nadendla S."/>
            <person name="Yan Y."/>
            <person name="Sichtig H."/>
        </authorList>
    </citation>
    <scope>NUCLEOTIDE SEQUENCE [LARGE SCALE GENOMIC DNA]</scope>
    <source>
        <strain evidence="1">FDAARGOS_581</strain>
    </source>
</reference>
<organism evidence="1 2">
    <name type="scientific">Yersinia pseudotuberculosis</name>
    <dbReference type="NCBI Taxonomy" id="633"/>
    <lineage>
        <taxon>Bacteria</taxon>
        <taxon>Pseudomonadati</taxon>
        <taxon>Pseudomonadota</taxon>
        <taxon>Gammaproteobacteria</taxon>
        <taxon>Enterobacterales</taxon>
        <taxon>Yersiniaceae</taxon>
        <taxon>Yersinia</taxon>
    </lineage>
</organism>
<dbReference type="Proteomes" id="UP000268669">
    <property type="component" value="Chromosome"/>
</dbReference>
<name>A0ABM7AK13_YERPU</name>
<evidence type="ECO:0000313" key="1">
    <source>
        <dbReference type="EMBL" id="AYW92799.1"/>
    </source>
</evidence>
<dbReference type="EMBL" id="CP033713">
    <property type="protein sequence ID" value="AYW92799.1"/>
    <property type="molecule type" value="Genomic_DNA"/>
</dbReference>
<proteinExistence type="predicted"/>
<accession>A0ABM7AK13</accession>